<evidence type="ECO:0000313" key="3">
    <source>
        <dbReference type="EMBL" id="ABO96194.1"/>
    </source>
</evidence>
<dbReference type="Gramene" id="ABO96194">
    <property type="protein sequence ID" value="ABO96194"/>
    <property type="gene ID" value="OSTLU_31497"/>
</dbReference>
<dbReference type="Gene3D" id="3.30.70.370">
    <property type="match status" value="1"/>
</dbReference>
<sequence>MALAFETGRGDAMEGIDFEKNAAWCDADHSGEAFDRALEDGGEDATCALGVLRRDVARVAGDLEIWFGYSSNFRDVDANEKKAAKKAAKRFATLSAVGGDADDGDDDDASAVDRAVLGFGAVMASTGEAFFLRAANRATTRARLEKIFAKCRVVTYHAQDIVHAAMDAGVTGVDASTTRVVDCRIDAWLANPDRAYDGGIADTGACKDASWSDALGCFQSDLTAALSFVPRGDAPLARDVEAKVAVALGVLQHHGVGFDRTRADEQRRAANRRVEELEREAQKCIGVDINLASAQQVADVLYNKLKLPTPSAHAMKGSKSSHLSTSVEVLQSLVKHHHFAQIVLNHRGALKERAMCDNYDKSAVIAADGRARIHTQWNNTKTATGRLSSSHPNIQQVGRGTMRNCFVAPTGRTFIAADYSQIELRVLAHLSGDDRLISLLRQAKGDVFVAIWNAGKGLPLDAPAEKSTRDIAKRTAYGIVYGQHATGLAEKLGVPKSEAQGYIAAFHRAFPKVNQWITRVLQRAEQTGAVTLPMSGRHRALPKIHSKVFSERSEAQRQAVNTIIQGTAADMMKTAMLRWTSAVGAGRFANDVAPGSVNKKRVTLVAQIHDELLFEVDEDYVPECARAVKNVMENAIKLAVPTPIKLAVGTSWGELREEDSAVDEATHLIEA</sequence>
<dbReference type="GO" id="GO:0006302">
    <property type="term" value="P:double-strand break repair"/>
    <property type="evidence" value="ECO:0007669"/>
    <property type="project" value="TreeGrafter"/>
</dbReference>
<dbReference type="OrthoDB" id="2320933at2759"/>
<evidence type="ECO:0000313" key="4">
    <source>
        <dbReference type="Proteomes" id="UP000001568"/>
    </source>
</evidence>
<dbReference type="SMART" id="SM00482">
    <property type="entry name" value="POLAc"/>
    <property type="match status" value="1"/>
</dbReference>
<dbReference type="InterPro" id="IPR043502">
    <property type="entry name" value="DNA/RNA_pol_sf"/>
</dbReference>
<protein>
    <recommendedName>
        <fullName evidence="2">DNA-directed DNA polymerase family A palm domain-containing protein</fullName>
    </recommendedName>
</protein>
<dbReference type="eggNOG" id="KOG0950">
    <property type="taxonomic scope" value="Eukaryota"/>
</dbReference>
<organism evidence="3 4">
    <name type="scientific">Ostreococcus lucimarinus (strain CCE9901)</name>
    <dbReference type="NCBI Taxonomy" id="436017"/>
    <lineage>
        <taxon>Eukaryota</taxon>
        <taxon>Viridiplantae</taxon>
        <taxon>Chlorophyta</taxon>
        <taxon>Mamiellophyceae</taxon>
        <taxon>Mamiellales</taxon>
        <taxon>Bathycoccaceae</taxon>
        <taxon>Ostreococcus</taxon>
    </lineage>
</organism>
<keyword evidence="1" id="KW-0175">Coiled coil</keyword>
<dbReference type="GeneID" id="5001752"/>
<dbReference type="InterPro" id="IPR002298">
    <property type="entry name" value="DNA_polymerase_A"/>
</dbReference>
<keyword evidence="4" id="KW-1185">Reference proteome</keyword>
<evidence type="ECO:0000259" key="2">
    <source>
        <dbReference type="SMART" id="SM00482"/>
    </source>
</evidence>
<gene>
    <name evidence="3" type="ORF">OSTLU_31497</name>
</gene>
<dbReference type="Pfam" id="PF00476">
    <property type="entry name" value="DNA_pol_A"/>
    <property type="match status" value="1"/>
</dbReference>
<feature type="domain" description="DNA-directed DNA polymerase family A palm" evidence="2">
    <location>
        <begin position="398"/>
        <end position="620"/>
    </location>
</feature>
<reference evidence="3 4" key="1">
    <citation type="journal article" date="2007" name="Proc. Natl. Acad. Sci. U.S.A.">
        <title>The tiny eukaryote Ostreococcus provides genomic insights into the paradox of plankton speciation.</title>
        <authorList>
            <person name="Palenik B."/>
            <person name="Grimwood J."/>
            <person name="Aerts A."/>
            <person name="Rouze P."/>
            <person name="Salamov A."/>
            <person name="Putnam N."/>
            <person name="Dupont C."/>
            <person name="Jorgensen R."/>
            <person name="Derelle E."/>
            <person name="Rombauts S."/>
            <person name="Zhou K."/>
            <person name="Otillar R."/>
            <person name="Merchant S.S."/>
            <person name="Podell S."/>
            <person name="Gaasterland T."/>
            <person name="Napoli C."/>
            <person name="Gendler K."/>
            <person name="Manuell A."/>
            <person name="Tai V."/>
            <person name="Vallon O."/>
            <person name="Piganeau G."/>
            <person name="Jancek S."/>
            <person name="Heijde M."/>
            <person name="Jabbari K."/>
            <person name="Bowler C."/>
            <person name="Lohr M."/>
            <person name="Robbens S."/>
            <person name="Werner G."/>
            <person name="Dubchak I."/>
            <person name="Pazour G.J."/>
            <person name="Ren Q."/>
            <person name="Paulsen I."/>
            <person name="Delwiche C."/>
            <person name="Schmutz J."/>
            <person name="Rokhsar D."/>
            <person name="Van de Peer Y."/>
            <person name="Moreau H."/>
            <person name="Grigoriev I.V."/>
        </authorList>
    </citation>
    <scope>NUCLEOTIDE SEQUENCE [LARGE SCALE GENOMIC DNA]</scope>
    <source>
        <strain evidence="3 4">CCE9901</strain>
    </source>
</reference>
<dbReference type="EMBL" id="CP000585">
    <property type="protein sequence ID" value="ABO96194.1"/>
    <property type="molecule type" value="Genomic_DNA"/>
</dbReference>
<dbReference type="STRING" id="436017.A4RWY1"/>
<dbReference type="FunFam" id="1.10.150.20:FF:000002">
    <property type="entry name" value="DNA polymerase I"/>
    <property type="match status" value="1"/>
</dbReference>
<accession>A4RWY1</accession>
<dbReference type="Gene3D" id="1.20.1060.10">
    <property type="entry name" value="Taq DNA Polymerase, Chain T, domain 4"/>
    <property type="match status" value="1"/>
</dbReference>
<dbReference type="Gene3D" id="1.10.150.20">
    <property type="entry name" value="5' to 3' exonuclease, C-terminal subdomain"/>
    <property type="match status" value="1"/>
</dbReference>
<dbReference type="GO" id="GO:0003677">
    <property type="term" value="F:DNA binding"/>
    <property type="evidence" value="ECO:0007669"/>
    <property type="project" value="InterPro"/>
</dbReference>
<dbReference type="CDD" id="cd08638">
    <property type="entry name" value="DNA_pol_A_theta"/>
    <property type="match status" value="1"/>
</dbReference>
<dbReference type="InterPro" id="IPR001098">
    <property type="entry name" value="DNA-dir_DNA_pol_A_palm_dom"/>
</dbReference>
<dbReference type="AlphaFoldDB" id="A4RWY1"/>
<feature type="coiled-coil region" evidence="1">
    <location>
        <begin position="260"/>
        <end position="287"/>
    </location>
</feature>
<dbReference type="GO" id="GO:0003887">
    <property type="term" value="F:DNA-directed DNA polymerase activity"/>
    <property type="evidence" value="ECO:0007669"/>
    <property type="project" value="InterPro"/>
</dbReference>
<dbReference type="Proteomes" id="UP000001568">
    <property type="component" value="Chromosome 5"/>
</dbReference>
<dbReference type="OMA" id="KERAMCD"/>
<dbReference type="SUPFAM" id="SSF56672">
    <property type="entry name" value="DNA/RNA polymerases"/>
    <property type="match status" value="1"/>
</dbReference>
<dbReference type="KEGG" id="olu:OSTLU_31497"/>
<dbReference type="PANTHER" id="PTHR10133">
    <property type="entry name" value="DNA POLYMERASE I"/>
    <property type="match status" value="1"/>
</dbReference>
<dbReference type="RefSeq" id="XP_001417901.1">
    <property type="nucleotide sequence ID" value="XM_001417864.1"/>
</dbReference>
<evidence type="ECO:0000256" key="1">
    <source>
        <dbReference type="SAM" id="Coils"/>
    </source>
</evidence>
<dbReference type="PANTHER" id="PTHR10133:SF62">
    <property type="entry name" value="DNA POLYMERASE THETA"/>
    <property type="match status" value="1"/>
</dbReference>
<dbReference type="GO" id="GO:0006261">
    <property type="term" value="P:DNA-templated DNA replication"/>
    <property type="evidence" value="ECO:0007669"/>
    <property type="project" value="InterPro"/>
</dbReference>
<name>A4RWY1_OSTLU</name>
<dbReference type="HOGENOM" id="CLU_004675_2_7_1"/>
<proteinExistence type="predicted"/>
<dbReference type="PRINTS" id="PR00868">
    <property type="entry name" value="DNAPOLI"/>
</dbReference>